<feature type="transmembrane region" description="Helical" evidence="6">
    <location>
        <begin position="91"/>
        <end position="109"/>
    </location>
</feature>
<evidence type="ECO:0000256" key="4">
    <source>
        <dbReference type="ARBA" id="ARBA00022989"/>
    </source>
</evidence>
<keyword evidence="3 6" id="KW-0812">Transmembrane</keyword>
<dbReference type="OrthoDB" id="10262656at2759"/>
<evidence type="ECO:0000256" key="1">
    <source>
        <dbReference type="ARBA" id="ARBA00004141"/>
    </source>
</evidence>
<organism evidence="8 9">
    <name type="scientific">Friedmanniomyces endolithicus</name>
    <dbReference type="NCBI Taxonomy" id="329885"/>
    <lineage>
        <taxon>Eukaryota</taxon>
        <taxon>Fungi</taxon>
        <taxon>Dikarya</taxon>
        <taxon>Ascomycota</taxon>
        <taxon>Pezizomycotina</taxon>
        <taxon>Dothideomycetes</taxon>
        <taxon>Dothideomycetidae</taxon>
        <taxon>Mycosphaerellales</taxon>
        <taxon>Teratosphaeriaceae</taxon>
        <taxon>Friedmanniomyces</taxon>
    </lineage>
</organism>
<feature type="domain" description="Major facilitator superfamily (MFS) profile" evidence="7">
    <location>
        <begin position="19"/>
        <end position="546"/>
    </location>
</feature>
<dbReference type="CDD" id="cd17330">
    <property type="entry name" value="MFS_SLC46_TetA_like"/>
    <property type="match status" value="1"/>
</dbReference>
<protein>
    <recommendedName>
        <fullName evidence="7">Major facilitator superfamily (MFS) profile domain-containing protein</fullName>
    </recommendedName>
</protein>
<proteinExistence type="predicted"/>
<evidence type="ECO:0000256" key="3">
    <source>
        <dbReference type="ARBA" id="ARBA00022692"/>
    </source>
</evidence>
<evidence type="ECO:0000256" key="2">
    <source>
        <dbReference type="ARBA" id="ARBA00022448"/>
    </source>
</evidence>
<feature type="transmembrane region" description="Helical" evidence="6">
    <location>
        <begin position="336"/>
        <end position="356"/>
    </location>
</feature>
<evidence type="ECO:0000313" key="9">
    <source>
        <dbReference type="Proteomes" id="UP000310066"/>
    </source>
</evidence>
<keyword evidence="4 6" id="KW-1133">Transmembrane helix</keyword>
<feature type="transmembrane region" description="Helical" evidence="6">
    <location>
        <begin position="191"/>
        <end position="215"/>
    </location>
</feature>
<name>A0A4U0UXQ5_9PEZI</name>
<dbReference type="InterPro" id="IPR020846">
    <property type="entry name" value="MFS_dom"/>
</dbReference>
<dbReference type="GO" id="GO:0022857">
    <property type="term" value="F:transmembrane transporter activity"/>
    <property type="evidence" value="ECO:0007669"/>
    <property type="project" value="InterPro"/>
</dbReference>
<dbReference type="PROSITE" id="PS50850">
    <property type="entry name" value="MFS"/>
    <property type="match status" value="1"/>
</dbReference>
<dbReference type="PANTHER" id="PTHR23504">
    <property type="entry name" value="MAJOR FACILITATOR SUPERFAMILY DOMAIN-CONTAINING PROTEIN 10"/>
    <property type="match status" value="1"/>
</dbReference>
<dbReference type="InterPro" id="IPR011701">
    <property type="entry name" value="MFS"/>
</dbReference>
<dbReference type="GO" id="GO:0016020">
    <property type="term" value="C:membrane"/>
    <property type="evidence" value="ECO:0007669"/>
    <property type="project" value="UniProtKB-SubCell"/>
</dbReference>
<reference evidence="8 9" key="1">
    <citation type="submission" date="2017-03" db="EMBL/GenBank/DDBJ databases">
        <title>Genomes of endolithic fungi from Antarctica.</title>
        <authorList>
            <person name="Coleine C."/>
            <person name="Masonjones S."/>
            <person name="Stajich J.E."/>
        </authorList>
    </citation>
    <scope>NUCLEOTIDE SEQUENCE [LARGE SCALE GENOMIC DNA]</scope>
    <source>
        <strain evidence="8 9">CCFEE 5311</strain>
    </source>
</reference>
<comment type="caution">
    <text evidence="8">The sequence shown here is derived from an EMBL/GenBank/DDBJ whole genome shotgun (WGS) entry which is preliminary data.</text>
</comment>
<feature type="transmembrane region" description="Helical" evidence="6">
    <location>
        <begin position="115"/>
        <end position="137"/>
    </location>
</feature>
<dbReference type="SUPFAM" id="SSF103473">
    <property type="entry name" value="MFS general substrate transporter"/>
    <property type="match status" value="1"/>
</dbReference>
<evidence type="ECO:0000259" key="7">
    <source>
        <dbReference type="PROSITE" id="PS50850"/>
    </source>
</evidence>
<gene>
    <name evidence="8" type="ORF">B0A54_08803</name>
</gene>
<feature type="transmembrane region" description="Helical" evidence="6">
    <location>
        <begin position="21"/>
        <end position="45"/>
    </location>
</feature>
<dbReference type="Pfam" id="PF07690">
    <property type="entry name" value="MFS_1"/>
    <property type="match status" value="1"/>
</dbReference>
<feature type="transmembrane region" description="Helical" evidence="6">
    <location>
        <begin position="522"/>
        <end position="542"/>
    </location>
</feature>
<feature type="transmembrane region" description="Helical" evidence="6">
    <location>
        <begin position="57"/>
        <end position="79"/>
    </location>
</feature>
<feature type="transmembrane region" description="Helical" evidence="6">
    <location>
        <begin position="426"/>
        <end position="446"/>
    </location>
</feature>
<keyword evidence="2" id="KW-0813">Transport</keyword>
<dbReference type="PANTHER" id="PTHR23504:SF15">
    <property type="entry name" value="MAJOR FACILITATOR SUPERFAMILY (MFS) PROFILE DOMAIN-CONTAINING PROTEIN"/>
    <property type="match status" value="1"/>
</dbReference>
<evidence type="ECO:0000256" key="5">
    <source>
        <dbReference type="ARBA" id="ARBA00023136"/>
    </source>
</evidence>
<sequence>MAQRDVKSRQDSHAFPIKQMIVLGLCRICEPIAFMSIFPYIYYMIESFHITTDGKQIALYAGLVTSAFAFAECLAGPFWGRLSDKYGRKPILLTGIAGTGISMLVFGFSRNLPMALIGRALGGILNGNIGVLQTTVAEVITVEAHQARAYAIMPFVWCLGSIVGSTLGGALADPVRNYPGIFKQGTIFEAYPYVLANWVCAGFVAFSLIIGILFLKETHEDKKDRRDIGCEAGNWILGRFRRTSETVSTSRKEEQAEETLVLMMEDELPPDYNCTTYSPTLPSTTGLPPPAYQSVEGTPRNSETILGVEDTFSSDVEEALQGAERNAKRAPSVSSAFTKQVIFNIVGFGILAYHTISAEQLLPVLFSMPVSDTPPSLPFKFLRGFALETKYIGAILAAQGFIQMIATMVVFPIVSRKLGSLRTYRMVVISYPILYLAVPYLTLVPLRWRMPAVWAVIIWKVTAQAFAFPSTNIMLANAAPSTKVLGTLNGVASSAASGMRAFGPTVSGLLQSTGLSIGVLGLPWWMNALIASTGAVLSLFMIEERRRTFESEKGSEDASPPPLPSVLDTDEMDATLVAAESLNASSESHLATPGSPLLTRMSLDLLRSSRRNSKLLI</sequence>
<keyword evidence="5 6" id="KW-0472">Membrane</keyword>
<dbReference type="Gene3D" id="1.20.1250.20">
    <property type="entry name" value="MFS general substrate transporter like domains"/>
    <property type="match status" value="1"/>
</dbReference>
<dbReference type="AlphaFoldDB" id="A0A4U0UXQ5"/>
<feature type="transmembrane region" description="Helical" evidence="6">
    <location>
        <begin position="391"/>
        <end position="414"/>
    </location>
</feature>
<dbReference type="Proteomes" id="UP000310066">
    <property type="component" value="Unassembled WGS sequence"/>
</dbReference>
<accession>A0A4U0UXQ5</accession>
<dbReference type="InterPro" id="IPR036259">
    <property type="entry name" value="MFS_trans_sf"/>
</dbReference>
<feature type="transmembrane region" description="Helical" evidence="6">
    <location>
        <begin position="149"/>
        <end position="171"/>
    </location>
</feature>
<evidence type="ECO:0000256" key="6">
    <source>
        <dbReference type="SAM" id="Phobius"/>
    </source>
</evidence>
<dbReference type="EMBL" id="NAJP01000035">
    <property type="protein sequence ID" value="TKA40015.1"/>
    <property type="molecule type" value="Genomic_DNA"/>
</dbReference>
<evidence type="ECO:0000313" key="8">
    <source>
        <dbReference type="EMBL" id="TKA40015.1"/>
    </source>
</evidence>
<comment type="subcellular location">
    <subcellularLocation>
        <location evidence="1">Membrane</location>
        <topology evidence="1">Multi-pass membrane protein</topology>
    </subcellularLocation>
</comment>